<dbReference type="RefSeq" id="WP_012584344.1">
    <property type="nucleotide sequence ID" value="NC_011662.2"/>
</dbReference>
<dbReference type="InterPro" id="IPR001650">
    <property type="entry name" value="Helicase_C-like"/>
</dbReference>
<dbReference type="eggNOG" id="COG0553">
    <property type="taxonomic scope" value="Bacteria"/>
</dbReference>
<keyword evidence="8" id="KW-1185">Reference proteome</keyword>
<keyword evidence="4" id="KW-0067">ATP-binding</keyword>
<dbReference type="KEGG" id="tmz:Tmz1t_0288"/>
<dbReference type="Pfam" id="PF00271">
    <property type="entry name" value="Helicase_C"/>
    <property type="match status" value="1"/>
</dbReference>
<dbReference type="InterPro" id="IPR049730">
    <property type="entry name" value="SNF2/RAD54-like_C"/>
</dbReference>
<keyword evidence="1" id="KW-0547">Nucleotide-binding</keyword>
<dbReference type="CDD" id="cd18011">
    <property type="entry name" value="DEXDc_RapA"/>
    <property type="match status" value="1"/>
</dbReference>
<dbReference type="InterPro" id="IPR014001">
    <property type="entry name" value="Helicase_ATP-bd"/>
</dbReference>
<dbReference type="GO" id="GO:0004386">
    <property type="term" value="F:helicase activity"/>
    <property type="evidence" value="ECO:0007669"/>
    <property type="project" value="UniProtKB-KW"/>
</dbReference>
<name>C4ZMN6_THASP</name>
<dbReference type="AlphaFoldDB" id="C4ZMN6"/>
<proteinExistence type="predicted"/>
<evidence type="ECO:0000259" key="6">
    <source>
        <dbReference type="PROSITE" id="PS51194"/>
    </source>
</evidence>
<protein>
    <submittedName>
        <fullName evidence="7">Helicase domain protein</fullName>
    </submittedName>
</protein>
<evidence type="ECO:0000256" key="3">
    <source>
        <dbReference type="ARBA" id="ARBA00022806"/>
    </source>
</evidence>
<dbReference type="OrthoDB" id="9814088at2"/>
<feature type="domain" description="Helicase C-terminal" evidence="6">
    <location>
        <begin position="523"/>
        <end position="673"/>
    </location>
</feature>
<dbReference type="InterPro" id="IPR057342">
    <property type="entry name" value="DEXDc_RapA"/>
</dbReference>
<dbReference type="PANTHER" id="PTHR45766:SF6">
    <property type="entry name" value="SWI_SNF-RELATED MATRIX-ASSOCIATED ACTIN-DEPENDENT REGULATOR OF CHROMATIN SUBFAMILY A-LIKE PROTEIN 1"/>
    <property type="match status" value="1"/>
</dbReference>
<evidence type="ECO:0000313" key="8">
    <source>
        <dbReference type="Proteomes" id="UP000002186"/>
    </source>
</evidence>
<dbReference type="InterPro" id="IPR027417">
    <property type="entry name" value="P-loop_NTPase"/>
</dbReference>
<evidence type="ECO:0000256" key="2">
    <source>
        <dbReference type="ARBA" id="ARBA00022801"/>
    </source>
</evidence>
<dbReference type="HOGENOM" id="CLU_010825_0_0_4"/>
<dbReference type="EMBL" id="CP001281">
    <property type="protein sequence ID" value="ACK53080.1"/>
    <property type="molecule type" value="Genomic_DNA"/>
</dbReference>
<dbReference type="Gene3D" id="3.40.50.300">
    <property type="entry name" value="P-loop containing nucleotide triphosphate hydrolases"/>
    <property type="match status" value="1"/>
</dbReference>
<organism evidence="7 8">
    <name type="scientific">Thauera aminoaromatica</name>
    <dbReference type="NCBI Taxonomy" id="164330"/>
    <lineage>
        <taxon>Bacteria</taxon>
        <taxon>Pseudomonadati</taxon>
        <taxon>Pseudomonadota</taxon>
        <taxon>Betaproteobacteria</taxon>
        <taxon>Rhodocyclales</taxon>
        <taxon>Zoogloeaceae</taxon>
        <taxon>Thauera</taxon>
    </lineage>
</organism>
<dbReference type="SMART" id="SM00490">
    <property type="entry name" value="HELICc"/>
    <property type="match status" value="1"/>
</dbReference>
<evidence type="ECO:0000313" key="7">
    <source>
        <dbReference type="EMBL" id="ACK53080.1"/>
    </source>
</evidence>
<dbReference type="Proteomes" id="UP000002186">
    <property type="component" value="Chromosome"/>
</dbReference>
<dbReference type="GO" id="GO:0005524">
    <property type="term" value="F:ATP binding"/>
    <property type="evidence" value="ECO:0007669"/>
    <property type="project" value="UniProtKB-KW"/>
</dbReference>
<evidence type="ECO:0000256" key="1">
    <source>
        <dbReference type="ARBA" id="ARBA00022741"/>
    </source>
</evidence>
<dbReference type="InterPro" id="IPR000330">
    <property type="entry name" value="SNF2_N"/>
</dbReference>
<dbReference type="InterPro" id="IPR038718">
    <property type="entry name" value="SNF2-like_sf"/>
</dbReference>
<keyword evidence="3 7" id="KW-0347">Helicase</keyword>
<evidence type="ECO:0000256" key="4">
    <source>
        <dbReference type="ARBA" id="ARBA00022840"/>
    </source>
</evidence>
<dbReference type="CDD" id="cd18793">
    <property type="entry name" value="SF2_C_SNF"/>
    <property type="match status" value="1"/>
</dbReference>
<dbReference type="Pfam" id="PF00176">
    <property type="entry name" value="SNF2-rel_dom"/>
    <property type="match status" value="1"/>
</dbReference>
<dbReference type="GO" id="GO:0016787">
    <property type="term" value="F:hydrolase activity"/>
    <property type="evidence" value="ECO:0007669"/>
    <property type="project" value="UniProtKB-KW"/>
</dbReference>
<dbReference type="STRING" id="85643.Tmz1t_0288"/>
<accession>C4ZMN6</accession>
<dbReference type="SMART" id="SM00487">
    <property type="entry name" value="DEXDc"/>
    <property type="match status" value="1"/>
</dbReference>
<reference evidence="8" key="1">
    <citation type="submission" date="2009-05" db="EMBL/GenBank/DDBJ databases">
        <title>Complete sequence of chromosome of Thauera sp. MZ1T.</title>
        <authorList>
            <consortium name="US DOE Joint Genome Institute"/>
            <person name="Lucas S."/>
            <person name="Copeland A."/>
            <person name="Lapidus A."/>
            <person name="Glavina del Rio T."/>
            <person name="Dalin E."/>
            <person name="Tice H."/>
            <person name="Bruce D."/>
            <person name="Goodwin L."/>
            <person name="Pitluck S."/>
            <person name="Sims D."/>
            <person name="Brettin T."/>
            <person name="Detter J.C."/>
            <person name="Han C."/>
            <person name="Larimer F."/>
            <person name="Land M."/>
            <person name="Hauser L."/>
            <person name="Kyrpides N."/>
            <person name="Mikhailova N."/>
            <person name="Sayler G.S."/>
        </authorList>
    </citation>
    <scope>NUCLEOTIDE SEQUENCE [LARGE SCALE GENOMIC DNA]</scope>
    <source>
        <strain evidence="8">MZ1T</strain>
    </source>
</reference>
<sequence>MQPGDKVRLKANPGRVGILGNETDGPPHRLRVLVTFTDGDEQFVLKNSLEKVDRASAGPYAMVASGRYGRVEDLRGAITYYRLSGRLANLIYSLNTTNTQFLAYQFKPVLQFLDSPSNGILIADEVGLGKTIEAGLIWTELRARVDAKRLLVICPAMLREKWKAELSERFGVSAEIVDARGLLDHLQSVRERPQQQFALIASMQGLRPAKGWNDDEEPSQATTAKLARFLNEADLEEPLLDMLIIDEAHYLRNDETATHRLARLLRPVVQSMVMLSATPIQLRSDDLFNLLNLIDEDSFPFPTSFQYSLQENAPIVALRDRILSHVVTPTDFVETLREAVGGRIFGDNAQLEHLINHPPSAEDLSSPRGRSEIADQLDRINPLTKVVTRTLKRDVQEMRVQRDPVTVRVEMNPIEREFYDQVTEAVREFCARIDISEGFMLTIPQRQLSSCVAAACKGWLDRTEVDDEELESEVFELYGDAEDNEKRPNLGALLRTLVGIARRVGDHTALESVDSKYDMLVRNLKQYWAAYPGKKIVLFSFYRNTLHYLARRLAAEGIQSAVLHGGMDKHGVLRHFESTEGPDILISSEVASEGVDLQFSSLLINYDLPWNPARIEQRIGRIDRIGQEAEKILIWNFIYTHTIDERIYDRLLERLDIFRQALGSMEAMLGTEIRTLSYELLSHKLTPEQEQERIDRASLAIERVSRQQALLEEEATQLIAHGDFIQNKVQAAKELGRFIRGEDLLAYVKDFLEREFPGTRLLADDDDELEHVIELSTEARVAFSEFLQQQRLQGATRLLGAAPPRLIFENRHGRNPSGKERITQDHPLVRFVADELKKAGKGPLYSPVAAVEILGNTVGNIERDIYVYAIARWTVSGARDIERLEYLVQRLADGWLLDGEQAEFLVNAAGLQGRDWLGASTSLNHAHTAGVLDDCRAELEERFRAFRDAQIRENRDRVSFMVNTLRHHLDNQRRRFHERIEKYRLHGTDKQRRLIPAEEGRLKKLTQRIEARIAELRLKESIQAHDSMVSGGVIRVV</sequence>
<dbReference type="PROSITE" id="PS51194">
    <property type="entry name" value="HELICASE_CTER"/>
    <property type="match status" value="1"/>
</dbReference>
<keyword evidence="2" id="KW-0378">Hydrolase</keyword>
<dbReference type="PANTHER" id="PTHR45766">
    <property type="entry name" value="DNA ANNEALING HELICASE AND ENDONUCLEASE ZRANB3 FAMILY MEMBER"/>
    <property type="match status" value="1"/>
</dbReference>
<feature type="domain" description="Helicase ATP-binding" evidence="5">
    <location>
        <begin position="111"/>
        <end position="297"/>
    </location>
</feature>
<dbReference type="Gene3D" id="3.40.50.10810">
    <property type="entry name" value="Tandem AAA-ATPase domain"/>
    <property type="match status" value="1"/>
</dbReference>
<evidence type="ECO:0000259" key="5">
    <source>
        <dbReference type="PROSITE" id="PS51192"/>
    </source>
</evidence>
<gene>
    <name evidence="7" type="ordered locus">Tmz1t_0288</name>
</gene>
<dbReference type="SUPFAM" id="SSF52540">
    <property type="entry name" value="P-loop containing nucleoside triphosphate hydrolases"/>
    <property type="match status" value="2"/>
</dbReference>
<reference evidence="7 8" key="2">
    <citation type="journal article" date="2012" name="Stand. Genomic Sci.">
        <title>Complete genome sequence of Thauera aminoaromatica strain MZ1T.</title>
        <authorList>
            <person name="Jiang K."/>
            <person name="Sanseverino J."/>
            <person name="Chauhan A."/>
            <person name="Lucas S."/>
            <person name="Copeland A."/>
            <person name="Lapidus A."/>
            <person name="Del Rio T.G."/>
            <person name="Dalin E."/>
            <person name="Tice H."/>
            <person name="Bruce D."/>
            <person name="Goodwin L."/>
            <person name="Pitluck S."/>
            <person name="Sims D."/>
            <person name="Brettin T."/>
            <person name="Detter J.C."/>
            <person name="Han C."/>
            <person name="Chang Y.J."/>
            <person name="Larimer F."/>
            <person name="Land M."/>
            <person name="Hauser L."/>
            <person name="Kyrpides N.C."/>
            <person name="Mikhailova N."/>
            <person name="Moser S."/>
            <person name="Jegier P."/>
            <person name="Close D."/>
            <person name="Debruyn J.M."/>
            <person name="Wang Y."/>
            <person name="Layton A.C."/>
            <person name="Allen M.S."/>
            <person name="Sayler G.S."/>
        </authorList>
    </citation>
    <scope>NUCLEOTIDE SEQUENCE [LARGE SCALE GENOMIC DNA]</scope>
    <source>
        <strain evidence="7 8">MZ1T</strain>
    </source>
</reference>
<dbReference type="PROSITE" id="PS51192">
    <property type="entry name" value="HELICASE_ATP_BIND_1"/>
    <property type="match status" value="1"/>
</dbReference>